<gene>
    <name evidence="2" type="ORF">H8E41_06630</name>
</gene>
<organism evidence="2 3">
    <name type="scientific">Candidatus Desulfobia pelagia</name>
    <dbReference type="NCBI Taxonomy" id="2841692"/>
    <lineage>
        <taxon>Bacteria</taxon>
        <taxon>Pseudomonadati</taxon>
        <taxon>Thermodesulfobacteriota</taxon>
        <taxon>Desulfobulbia</taxon>
        <taxon>Desulfobulbales</taxon>
        <taxon>Desulfobulbaceae</taxon>
        <taxon>Candidatus Desulfobia</taxon>
    </lineage>
</organism>
<keyword evidence="1" id="KW-0472">Membrane</keyword>
<evidence type="ECO:0000313" key="3">
    <source>
        <dbReference type="Proteomes" id="UP000614424"/>
    </source>
</evidence>
<dbReference type="AlphaFoldDB" id="A0A8J6NCU2"/>
<proteinExistence type="predicted"/>
<evidence type="ECO:0000313" key="2">
    <source>
        <dbReference type="EMBL" id="MBC8317564.1"/>
    </source>
</evidence>
<dbReference type="EMBL" id="JACNJZ010000093">
    <property type="protein sequence ID" value="MBC8317564.1"/>
    <property type="molecule type" value="Genomic_DNA"/>
</dbReference>
<protein>
    <recommendedName>
        <fullName evidence="4">Protein BatD</fullName>
    </recommendedName>
</protein>
<keyword evidence="1" id="KW-1133">Transmembrane helix</keyword>
<sequence>MIIIRKRIYTHTGLLFFICALFFSWGTSCVAAQPVEESSYTRSFTTDPLVVDIHISRKEMTIAESLTVTVSAHAPEKYDIILPEFQAALGDFTIMERSDAKKELTDTGLLISKTWEVEPFLPGEYSIPVLSITATDRSNPEKTFLTTTSEIVIPVTSFLDSTEEEPALADIIPPVALARDTTWIYIAAGLLIFITAAGLFWLFRKRSSSKKDIPAIPCHIEAFTAINALAGENLPAKGRHKEFFNRLSLILRHYIESRFTIKAPEQTTEEFFADLRASDLFNQDQKDRLRHFLSRSDLIKFAEAQPTEGETSQSLDLCRDFIEQTSEHDTKGNGGTP</sequence>
<evidence type="ECO:0008006" key="4">
    <source>
        <dbReference type="Google" id="ProtNLM"/>
    </source>
</evidence>
<comment type="caution">
    <text evidence="2">The sequence shown here is derived from an EMBL/GenBank/DDBJ whole genome shotgun (WGS) entry which is preliminary data.</text>
</comment>
<feature type="transmembrane region" description="Helical" evidence="1">
    <location>
        <begin position="183"/>
        <end position="203"/>
    </location>
</feature>
<reference evidence="2 3" key="1">
    <citation type="submission" date="2020-08" db="EMBL/GenBank/DDBJ databases">
        <title>Bridging the membrane lipid divide: bacteria of the FCB group superphylum have the potential to synthesize archaeal ether lipids.</title>
        <authorList>
            <person name="Villanueva L."/>
            <person name="Von Meijenfeldt F.A.B."/>
            <person name="Westbye A.B."/>
            <person name="Yadav S."/>
            <person name="Hopmans E.C."/>
            <person name="Dutilh B.E."/>
            <person name="Sinninghe Damste J.S."/>
        </authorList>
    </citation>
    <scope>NUCLEOTIDE SEQUENCE [LARGE SCALE GENOMIC DNA]</scope>
    <source>
        <strain evidence="2">NIOZ-UU47</strain>
    </source>
</reference>
<accession>A0A8J6NCU2</accession>
<dbReference type="Proteomes" id="UP000614424">
    <property type="component" value="Unassembled WGS sequence"/>
</dbReference>
<dbReference type="PROSITE" id="PS51257">
    <property type="entry name" value="PROKAR_LIPOPROTEIN"/>
    <property type="match status" value="1"/>
</dbReference>
<keyword evidence="1" id="KW-0812">Transmembrane</keyword>
<name>A0A8J6NCU2_9BACT</name>
<evidence type="ECO:0000256" key="1">
    <source>
        <dbReference type="SAM" id="Phobius"/>
    </source>
</evidence>